<dbReference type="GO" id="GO:0005975">
    <property type="term" value="P:carbohydrate metabolic process"/>
    <property type="evidence" value="ECO:0007669"/>
    <property type="project" value="InterPro"/>
</dbReference>
<comment type="caution">
    <text evidence="4">The sequence shown here is derived from an EMBL/GenBank/DDBJ whole genome shotgun (WGS) entry which is preliminary data.</text>
</comment>
<name>A0A210PE42_MIZYE</name>
<keyword evidence="3" id="KW-0812">Transmembrane</keyword>
<dbReference type="EC" id="2.4.1.-" evidence="3"/>
<dbReference type="EMBL" id="NEDP02076750">
    <property type="protein sequence ID" value="OWF34752.1"/>
    <property type="molecule type" value="Genomic_DNA"/>
</dbReference>
<comment type="subcellular location">
    <subcellularLocation>
        <location evidence="3">Golgi apparatus</location>
        <location evidence="3">Golgi stack membrane</location>
        <topology evidence="3">Single-pass type II membrane protein</topology>
    </subcellularLocation>
</comment>
<dbReference type="InterPro" id="IPR002516">
    <property type="entry name" value="Glyco_trans_11"/>
</dbReference>
<protein>
    <recommendedName>
        <fullName evidence="3">L-Fucosyltransferase</fullName>
        <ecNumber evidence="3">2.4.1.-</ecNumber>
    </recommendedName>
</protein>
<dbReference type="OrthoDB" id="3226at2759"/>
<keyword evidence="2 3" id="KW-0808">Transferase</keyword>
<dbReference type="GO" id="GO:0008107">
    <property type="term" value="F:galactoside 2-alpha-L-fucosyltransferase activity"/>
    <property type="evidence" value="ECO:0007669"/>
    <property type="project" value="InterPro"/>
</dbReference>
<proteinExistence type="inferred from homology"/>
<organism evidence="4 5">
    <name type="scientific">Mizuhopecten yessoensis</name>
    <name type="common">Japanese scallop</name>
    <name type="synonym">Patinopecten yessoensis</name>
    <dbReference type="NCBI Taxonomy" id="6573"/>
    <lineage>
        <taxon>Eukaryota</taxon>
        <taxon>Metazoa</taxon>
        <taxon>Spiralia</taxon>
        <taxon>Lophotrochozoa</taxon>
        <taxon>Mollusca</taxon>
        <taxon>Bivalvia</taxon>
        <taxon>Autobranchia</taxon>
        <taxon>Pteriomorphia</taxon>
        <taxon>Pectinida</taxon>
        <taxon>Pectinoidea</taxon>
        <taxon>Pectinidae</taxon>
        <taxon>Mizuhopecten</taxon>
    </lineage>
</organism>
<dbReference type="Pfam" id="PF01531">
    <property type="entry name" value="Glyco_transf_11"/>
    <property type="match status" value="1"/>
</dbReference>
<keyword evidence="5" id="KW-1185">Reference proteome</keyword>
<evidence type="ECO:0000256" key="2">
    <source>
        <dbReference type="ARBA" id="ARBA00022679"/>
    </source>
</evidence>
<keyword evidence="3" id="KW-1133">Transmembrane helix</keyword>
<dbReference type="GO" id="GO:0032580">
    <property type="term" value="C:Golgi cisterna membrane"/>
    <property type="evidence" value="ECO:0007669"/>
    <property type="project" value="UniProtKB-SubCell"/>
</dbReference>
<dbReference type="PANTHER" id="PTHR11927:SF9">
    <property type="entry name" value="L-FUCOSYLTRANSFERASE"/>
    <property type="match status" value="1"/>
</dbReference>
<dbReference type="AlphaFoldDB" id="A0A210PE42"/>
<evidence type="ECO:0000256" key="3">
    <source>
        <dbReference type="RuleBase" id="RU363129"/>
    </source>
</evidence>
<evidence type="ECO:0000313" key="5">
    <source>
        <dbReference type="Proteomes" id="UP000242188"/>
    </source>
</evidence>
<dbReference type="CDD" id="cd11301">
    <property type="entry name" value="Fut1_Fut2_like"/>
    <property type="match status" value="1"/>
</dbReference>
<accession>A0A210PE42</accession>
<comment type="pathway">
    <text evidence="3">Protein modification; protein glycosylation.</text>
</comment>
<feature type="transmembrane region" description="Helical" evidence="3">
    <location>
        <begin position="12"/>
        <end position="34"/>
    </location>
</feature>
<keyword evidence="3" id="KW-0325">Glycoprotein</keyword>
<reference evidence="4 5" key="1">
    <citation type="journal article" date="2017" name="Nat. Ecol. Evol.">
        <title>Scallop genome provides insights into evolution of bilaterian karyotype and development.</title>
        <authorList>
            <person name="Wang S."/>
            <person name="Zhang J."/>
            <person name="Jiao W."/>
            <person name="Li J."/>
            <person name="Xun X."/>
            <person name="Sun Y."/>
            <person name="Guo X."/>
            <person name="Huan P."/>
            <person name="Dong B."/>
            <person name="Zhang L."/>
            <person name="Hu X."/>
            <person name="Sun X."/>
            <person name="Wang J."/>
            <person name="Zhao C."/>
            <person name="Wang Y."/>
            <person name="Wang D."/>
            <person name="Huang X."/>
            <person name="Wang R."/>
            <person name="Lv J."/>
            <person name="Li Y."/>
            <person name="Zhang Z."/>
            <person name="Liu B."/>
            <person name="Lu W."/>
            <person name="Hui Y."/>
            <person name="Liang J."/>
            <person name="Zhou Z."/>
            <person name="Hou R."/>
            <person name="Li X."/>
            <person name="Liu Y."/>
            <person name="Li H."/>
            <person name="Ning X."/>
            <person name="Lin Y."/>
            <person name="Zhao L."/>
            <person name="Xing Q."/>
            <person name="Dou J."/>
            <person name="Li Y."/>
            <person name="Mao J."/>
            <person name="Guo H."/>
            <person name="Dou H."/>
            <person name="Li T."/>
            <person name="Mu C."/>
            <person name="Jiang W."/>
            <person name="Fu Q."/>
            <person name="Fu X."/>
            <person name="Miao Y."/>
            <person name="Liu J."/>
            <person name="Yu Q."/>
            <person name="Li R."/>
            <person name="Liao H."/>
            <person name="Li X."/>
            <person name="Kong Y."/>
            <person name="Jiang Z."/>
            <person name="Chourrout D."/>
            <person name="Li R."/>
            <person name="Bao Z."/>
        </authorList>
    </citation>
    <scope>NUCLEOTIDE SEQUENCE [LARGE SCALE GENOMIC DNA]</scope>
    <source>
        <strain evidence="4 5">PY_sf001</strain>
    </source>
</reference>
<comment type="similarity">
    <text evidence="3">Belongs to the glycosyltransferase 11 family.</text>
</comment>
<keyword evidence="3" id="KW-0472">Membrane</keyword>
<dbReference type="Proteomes" id="UP000242188">
    <property type="component" value="Unassembled WGS sequence"/>
</dbReference>
<evidence type="ECO:0000313" key="4">
    <source>
        <dbReference type="EMBL" id="OWF34752.1"/>
    </source>
</evidence>
<sequence>MRRGKLGVRDGVLTSTKCLMVGLLVLVTIFIIHLTRIRTETDRTESESISFIDKYGSTHGIMSKFFSSVRDYGKANIDHKKPPLGTSRTESQLKSAKTHEEGLVKIKEKKPKAQELVHTSQNVTKKVGFTIATKRAPPKHYITIDFKGRLGNLLFQYASLFGIADKNYLIPVISENNELRRIFKISSQSTEKNRVHYGKTFNEKIGCAFEPAAMKLGSETNTKLNGYFQSFKYFKESEASLRGQFRFKDDLQKKAVSVFSELVAEKSNTKNGPVTYIAVHVRRGDFVNNEHISKYGYVSPGPDYLQKGMGMFRANYSNTVFVVASDDLPWCKENMKGNDVVFLSAGNTRDLDFAVMTQCNHMLMTVGSFGWWTAWLINGKTIYYTGYPRPGSQLAKQIVLEDYRPPEWIDKMCFNYMLLYSQLVSVKYL</sequence>
<dbReference type="PANTHER" id="PTHR11927">
    <property type="entry name" value="GALACTOSIDE 2-L-FUCOSYLTRANSFERASE"/>
    <property type="match status" value="1"/>
</dbReference>
<keyword evidence="3" id="KW-0735">Signal-anchor</keyword>
<dbReference type="UniPathway" id="UPA00378"/>
<dbReference type="STRING" id="6573.A0A210PE42"/>
<keyword evidence="3" id="KW-0333">Golgi apparatus</keyword>
<evidence type="ECO:0000256" key="1">
    <source>
        <dbReference type="ARBA" id="ARBA00022676"/>
    </source>
</evidence>
<gene>
    <name evidence="4" type="ORF">KP79_PYT14150</name>
</gene>
<keyword evidence="1 3" id="KW-0328">Glycosyltransferase</keyword>